<dbReference type="InterPro" id="IPR013320">
    <property type="entry name" value="ConA-like_dom_sf"/>
</dbReference>
<accession>A0AAD8E434</accession>
<dbReference type="Proteomes" id="UP001233999">
    <property type="component" value="Unassembled WGS sequence"/>
</dbReference>
<dbReference type="GO" id="GO:0005975">
    <property type="term" value="P:carbohydrate metabolic process"/>
    <property type="evidence" value="ECO:0007669"/>
    <property type="project" value="InterPro"/>
</dbReference>
<feature type="non-terminal residue" evidence="3">
    <location>
        <position position="1"/>
    </location>
</feature>
<proteinExistence type="inferred from homology"/>
<sequence>SCSANLKMILQSTSRIATSSHSSTVDASHGSVKKGLYGSSPAAKSKTGRQLLTASNTTATAADKTASAAAGSSTVCNRTVTTASGTRAPRRICGGDLIFDEQFDTFNLQTWGHEKTLAGGGNWEFQAYLNNRSNSYVRDGNLYIKPTLTSDKYGEDFLYNGTISLYGGEPADRCTNPSYWGCERKGNHIHILNPITSARIRTAESFSFCYGKVEIRAKLPAGDWIWPAIWMLPRYNEYGTWPASGEIDIMEGRGNRNLMQNGRNIGTELSSSTLHFGPFYPHDAYYNAHFERQTIPGQGYDQNFHLYQMEWTEDYIMFSIDGEEIGRTVPSEDGFWEIGQFNSSMGPIDNPWKYGSKMAPFDKEFFFVMNVAVGGVNNYFPDNGENPGSKPWNNTSNKAATDFWNGRNQWLPTWQRDVNNGENAALQVDYIKVFAL</sequence>
<protein>
    <recommendedName>
        <fullName evidence="2">GH16 domain-containing protein</fullName>
    </recommendedName>
</protein>
<reference evidence="3" key="2">
    <citation type="submission" date="2023-05" db="EMBL/GenBank/DDBJ databases">
        <authorList>
            <person name="Fouks B."/>
        </authorList>
    </citation>
    <scope>NUCLEOTIDE SEQUENCE</scope>
    <source>
        <strain evidence="3">Stay&amp;Tobe</strain>
        <tissue evidence="3">Testes</tissue>
    </source>
</reference>
<evidence type="ECO:0000259" key="2">
    <source>
        <dbReference type="PROSITE" id="PS51762"/>
    </source>
</evidence>
<dbReference type="GO" id="GO:0004553">
    <property type="term" value="F:hydrolase activity, hydrolyzing O-glycosyl compounds"/>
    <property type="evidence" value="ECO:0007669"/>
    <property type="project" value="InterPro"/>
</dbReference>
<dbReference type="PANTHER" id="PTHR10963">
    <property type="entry name" value="GLYCOSYL HYDROLASE-RELATED"/>
    <property type="match status" value="1"/>
</dbReference>
<feature type="domain" description="GH16" evidence="2">
    <location>
        <begin position="81"/>
        <end position="436"/>
    </location>
</feature>
<dbReference type="FunFam" id="2.60.120.200:FF:000217">
    <property type="entry name" value="Gram-negative bacteria-binding protein"/>
    <property type="match status" value="1"/>
</dbReference>
<evidence type="ECO:0000313" key="3">
    <source>
        <dbReference type="EMBL" id="KAJ9575892.1"/>
    </source>
</evidence>
<comment type="caution">
    <text evidence="3">The sequence shown here is derived from an EMBL/GenBank/DDBJ whole genome shotgun (WGS) entry which is preliminary data.</text>
</comment>
<dbReference type="Gene3D" id="2.60.120.200">
    <property type="match status" value="1"/>
</dbReference>
<reference evidence="3" key="1">
    <citation type="journal article" date="2023" name="IScience">
        <title>Live-bearing cockroach genome reveals convergent evolutionary mechanisms linked to viviparity in insects and beyond.</title>
        <authorList>
            <person name="Fouks B."/>
            <person name="Harrison M.C."/>
            <person name="Mikhailova A.A."/>
            <person name="Marchal E."/>
            <person name="English S."/>
            <person name="Carruthers M."/>
            <person name="Jennings E.C."/>
            <person name="Chiamaka E.L."/>
            <person name="Frigard R.A."/>
            <person name="Pippel M."/>
            <person name="Attardo G.M."/>
            <person name="Benoit J.B."/>
            <person name="Bornberg-Bauer E."/>
            <person name="Tobe S.S."/>
        </authorList>
    </citation>
    <scope>NUCLEOTIDE SEQUENCE</scope>
    <source>
        <strain evidence="3">Stay&amp;Tobe</strain>
    </source>
</reference>
<comment type="similarity">
    <text evidence="1">Belongs to the glycosyl hydrolase 16 family.</text>
</comment>
<organism evidence="3 4">
    <name type="scientific">Diploptera punctata</name>
    <name type="common">Pacific beetle cockroach</name>
    <dbReference type="NCBI Taxonomy" id="6984"/>
    <lineage>
        <taxon>Eukaryota</taxon>
        <taxon>Metazoa</taxon>
        <taxon>Ecdysozoa</taxon>
        <taxon>Arthropoda</taxon>
        <taxon>Hexapoda</taxon>
        <taxon>Insecta</taxon>
        <taxon>Pterygota</taxon>
        <taxon>Neoptera</taxon>
        <taxon>Polyneoptera</taxon>
        <taxon>Dictyoptera</taxon>
        <taxon>Blattodea</taxon>
        <taxon>Blaberoidea</taxon>
        <taxon>Blaberidae</taxon>
        <taxon>Diplopterinae</taxon>
        <taxon>Diploptera</taxon>
    </lineage>
</organism>
<name>A0AAD8E434_DIPPU</name>
<keyword evidence="4" id="KW-1185">Reference proteome</keyword>
<dbReference type="EMBL" id="JASPKZ010009814">
    <property type="protein sequence ID" value="KAJ9575892.1"/>
    <property type="molecule type" value="Genomic_DNA"/>
</dbReference>
<dbReference type="CDD" id="cd08024">
    <property type="entry name" value="GH16_CCF"/>
    <property type="match status" value="1"/>
</dbReference>
<dbReference type="PROSITE" id="PS51762">
    <property type="entry name" value="GH16_2"/>
    <property type="match status" value="1"/>
</dbReference>
<dbReference type="PANTHER" id="PTHR10963:SF55">
    <property type="entry name" value="GLYCOSIDE HYDROLASE FAMILY 16 PROTEIN"/>
    <property type="match status" value="1"/>
</dbReference>
<dbReference type="SUPFAM" id="SSF49899">
    <property type="entry name" value="Concanavalin A-like lectins/glucanases"/>
    <property type="match status" value="1"/>
</dbReference>
<dbReference type="InterPro" id="IPR000757">
    <property type="entry name" value="Beta-glucanase-like"/>
</dbReference>
<dbReference type="AlphaFoldDB" id="A0AAD8E434"/>
<evidence type="ECO:0000256" key="1">
    <source>
        <dbReference type="ARBA" id="ARBA00006865"/>
    </source>
</evidence>
<evidence type="ECO:0000313" key="4">
    <source>
        <dbReference type="Proteomes" id="UP001233999"/>
    </source>
</evidence>
<gene>
    <name evidence="3" type="ORF">L9F63_007204</name>
</gene>
<dbReference type="InterPro" id="IPR050546">
    <property type="entry name" value="Glycosyl_Hydrlase_16"/>
</dbReference>
<dbReference type="Pfam" id="PF00722">
    <property type="entry name" value="Glyco_hydro_16"/>
    <property type="match status" value="1"/>
</dbReference>